<gene>
    <name evidence="1" type="ORF">PGLA2088_LOCUS47936</name>
</gene>
<reference evidence="1" key="1">
    <citation type="submission" date="2021-02" db="EMBL/GenBank/DDBJ databases">
        <authorList>
            <person name="Dougan E. K."/>
            <person name="Rhodes N."/>
            <person name="Thang M."/>
            <person name="Chan C."/>
        </authorList>
    </citation>
    <scope>NUCLEOTIDE SEQUENCE</scope>
</reference>
<evidence type="ECO:0000313" key="2">
    <source>
        <dbReference type="Proteomes" id="UP000626109"/>
    </source>
</evidence>
<accession>A0A813LNP1</accession>
<dbReference type="EMBL" id="CAJNNW010036566">
    <property type="protein sequence ID" value="CAE8735623.1"/>
    <property type="molecule type" value="Genomic_DNA"/>
</dbReference>
<comment type="caution">
    <text evidence="1">The sequence shown here is derived from an EMBL/GenBank/DDBJ whole genome shotgun (WGS) entry which is preliminary data.</text>
</comment>
<evidence type="ECO:0000313" key="1">
    <source>
        <dbReference type="EMBL" id="CAE8735623.1"/>
    </source>
</evidence>
<dbReference type="Proteomes" id="UP000626109">
    <property type="component" value="Unassembled WGS sequence"/>
</dbReference>
<organism evidence="1 2">
    <name type="scientific">Polarella glacialis</name>
    <name type="common">Dinoflagellate</name>
    <dbReference type="NCBI Taxonomy" id="89957"/>
    <lineage>
        <taxon>Eukaryota</taxon>
        <taxon>Sar</taxon>
        <taxon>Alveolata</taxon>
        <taxon>Dinophyceae</taxon>
        <taxon>Suessiales</taxon>
        <taxon>Suessiaceae</taxon>
        <taxon>Polarella</taxon>
    </lineage>
</organism>
<sequence length="129" mass="14655">MLGFIHKVVLGKAPKQFLAFFPLSSGSRFPRDLRVPEARHNCQLHDPMDGTQTNMMKRSVFRLIYPHNMLPQRVVDSTTVSSFQQKLQQAVKAAARDSRSNWQDFFRNGVFSLSAHSFQQCFSIAPAVA</sequence>
<proteinExistence type="predicted"/>
<dbReference type="AlphaFoldDB" id="A0A813LNP1"/>
<name>A0A813LNP1_POLGL</name>
<protein>
    <submittedName>
        <fullName evidence="1">Uncharacterized protein</fullName>
    </submittedName>
</protein>